<keyword evidence="4 10" id="KW-1133">Transmembrane helix</keyword>
<evidence type="ECO:0000256" key="6">
    <source>
        <dbReference type="ARBA" id="ARBA00023157"/>
    </source>
</evidence>
<evidence type="ECO:0000256" key="7">
    <source>
        <dbReference type="ARBA" id="ARBA00023180"/>
    </source>
</evidence>
<dbReference type="PANTHER" id="PTHR11494:SF9">
    <property type="entry name" value="SI:DKEY-1H24.6"/>
    <property type="match status" value="1"/>
</dbReference>
<dbReference type="GeneTree" id="ENSGT00990000203779"/>
<evidence type="ECO:0000256" key="1">
    <source>
        <dbReference type="ARBA" id="ARBA00004479"/>
    </source>
</evidence>
<dbReference type="PANTHER" id="PTHR11494">
    <property type="entry name" value="CYTOTOXIC T-LYMPHOCYTE PROTEIN"/>
    <property type="match status" value="1"/>
</dbReference>
<keyword evidence="5 10" id="KW-0472">Membrane</keyword>
<proteinExistence type="predicted"/>
<reference evidence="12" key="1">
    <citation type="submission" date="2025-08" db="UniProtKB">
        <authorList>
            <consortium name="Ensembl"/>
        </authorList>
    </citation>
    <scope>IDENTIFICATION</scope>
</reference>
<keyword evidence="13" id="KW-1185">Reference proteome</keyword>
<dbReference type="Proteomes" id="UP000265020">
    <property type="component" value="Unassembled WGS sequence"/>
</dbReference>
<feature type="region of interest" description="Disordered" evidence="9">
    <location>
        <begin position="203"/>
        <end position="229"/>
    </location>
</feature>
<keyword evidence="8" id="KW-0393">Immunoglobulin domain</keyword>
<dbReference type="OrthoDB" id="8654606at2759"/>
<sequence>MMGVFWLLIILLCCTSPNRCDVLSPEQPWDIHCRTAEKTNSLYVPCPKIKPENLIMDNTTDITITLYRNRIEIYKICTEPSKKNQTIKQHGVTPQKEHGKFTGFIIKLEGNIEQAVYTCKVEKSYPPPFVTSEGKSVVVLEEGQGCANKTGTCKKDDSEPRTPQRPIWIWILVVALLCTYSLAVTIAALVIWHKMQDADSQNDYINTKPKAPPNRRKKRGIQHPIPKHF</sequence>
<feature type="signal peptide" evidence="11">
    <location>
        <begin position="1"/>
        <end position="20"/>
    </location>
</feature>
<evidence type="ECO:0000256" key="4">
    <source>
        <dbReference type="ARBA" id="ARBA00022989"/>
    </source>
</evidence>
<dbReference type="GO" id="GO:0042129">
    <property type="term" value="P:regulation of T cell proliferation"/>
    <property type="evidence" value="ECO:0007669"/>
    <property type="project" value="InterPro"/>
</dbReference>
<comment type="subcellular location">
    <subcellularLocation>
        <location evidence="1">Membrane</location>
        <topology evidence="1">Single-pass type I membrane protein</topology>
    </subcellularLocation>
</comment>
<keyword evidence="6" id="KW-1015">Disulfide bond</keyword>
<evidence type="ECO:0000256" key="5">
    <source>
        <dbReference type="ARBA" id="ARBA00023136"/>
    </source>
</evidence>
<organism evidence="12 13">
    <name type="scientific">Cyprinodon variegatus</name>
    <name type="common">Sheepshead minnow</name>
    <dbReference type="NCBI Taxonomy" id="28743"/>
    <lineage>
        <taxon>Eukaryota</taxon>
        <taxon>Metazoa</taxon>
        <taxon>Chordata</taxon>
        <taxon>Craniata</taxon>
        <taxon>Vertebrata</taxon>
        <taxon>Euteleostomi</taxon>
        <taxon>Actinopterygii</taxon>
        <taxon>Neopterygii</taxon>
        <taxon>Teleostei</taxon>
        <taxon>Neoteleostei</taxon>
        <taxon>Acanthomorphata</taxon>
        <taxon>Ovalentaria</taxon>
        <taxon>Atherinomorphae</taxon>
        <taxon>Cyprinodontiformes</taxon>
        <taxon>Cyprinodontidae</taxon>
        <taxon>Cyprinodon</taxon>
    </lineage>
</organism>
<name>A0A3Q2D252_CYPVA</name>
<protein>
    <submittedName>
        <fullName evidence="12">T-cell-specific surface glycoprotein CD28-like</fullName>
    </submittedName>
</protein>
<evidence type="ECO:0000256" key="11">
    <source>
        <dbReference type="SAM" id="SignalP"/>
    </source>
</evidence>
<keyword evidence="7" id="KW-0325">Glycoprotein</keyword>
<evidence type="ECO:0000313" key="12">
    <source>
        <dbReference type="Ensembl" id="ENSCVAP00000012347.1"/>
    </source>
</evidence>
<reference evidence="12" key="2">
    <citation type="submission" date="2025-09" db="UniProtKB">
        <authorList>
            <consortium name="Ensembl"/>
        </authorList>
    </citation>
    <scope>IDENTIFICATION</scope>
</reference>
<keyword evidence="3 11" id="KW-0732">Signal</keyword>
<feature type="compositionally biased region" description="Basic residues" evidence="9">
    <location>
        <begin position="213"/>
        <end position="229"/>
    </location>
</feature>
<evidence type="ECO:0000256" key="10">
    <source>
        <dbReference type="SAM" id="Phobius"/>
    </source>
</evidence>
<dbReference type="GO" id="GO:0050852">
    <property type="term" value="P:T cell receptor signaling pathway"/>
    <property type="evidence" value="ECO:0007669"/>
    <property type="project" value="TreeGrafter"/>
</dbReference>
<evidence type="ECO:0000256" key="8">
    <source>
        <dbReference type="ARBA" id="ARBA00023319"/>
    </source>
</evidence>
<dbReference type="RefSeq" id="XP_015244423.1">
    <property type="nucleotide sequence ID" value="XM_015388937.1"/>
</dbReference>
<dbReference type="GeneID" id="107093724"/>
<accession>A0A3Q2D252</accession>
<feature type="chain" id="PRO_5018640934" evidence="11">
    <location>
        <begin position="21"/>
        <end position="229"/>
    </location>
</feature>
<dbReference type="KEGG" id="cvg:107093724"/>
<keyword evidence="2 10" id="KW-0812">Transmembrane</keyword>
<dbReference type="InterPro" id="IPR013783">
    <property type="entry name" value="Ig-like_fold"/>
</dbReference>
<evidence type="ECO:0000256" key="3">
    <source>
        <dbReference type="ARBA" id="ARBA00022729"/>
    </source>
</evidence>
<evidence type="ECO:0000256" key="2">
    <source>
        <dbReference type="ARBA" id="ARBA00022692"/>
    </source>
</evidence>
<evidence type="ECO:0000256" key="9">
    <source>
        <dbReference type="SAM" id="MobiDB-lite"/>
    </source>
</evidence>
<dbReference type="InterPro" id="IPR040216">
    <property type="entry name" value="CTLA4/CD28"/>
</dbReference>
<evidence type="ECO:0000313" key="13">
    <source>
        <dbReference type="Proteomes" id="UP000265020"/>
    </source>
</evidence>
<dbReference type="Ensembl" id="ENSCVAT00000030301.1">
    <property type="protein sequence ID" value="ENSCVAP00000012347.1"/>
    <property type="gene ID" value="ENSCVAG00000014757.1"/>
</dbReference>
<dbReference type="GO" id="GO:0009897">
    <property type="term" value="C:external side of plasma membrane"/>
    <property type="evidence" value="ECO:0007669"/>
    <property type="project" value="TreeGrafter"/>
</dbReference>
<dbReference type="Gene3D" id="2.60.40.10">
    <property type="entry name" value="Immunoglobulins"/>
    <property type="match status" value="1"/>
</dbReference>
<feature type="transmembrane region" description="Helical" evidence="10">
    <location>
        <begin position="167"/>
        <end position="192"/>
    </location>
</feature>
<dbReference type="AlphaFoldDB" id="A0A3Q2D252"/>